<comment type="caution">
    <text evidence="2">The sequence shown here is derived from an EMBL/GenBank/DDBJ whole genome shotgun (WGS) entry which is preliminary data.</text>
</comment>
<dbReference type="OrthoDB" id="713928at2"/>
<evidence type="ECO:0000313" key="2">
    <source>
        <dbReference type="EMBL" id="RMA74954.1"/>
    </source>
</evidence>
<keyword evidence="3" id="KW-1185">Reference proteome</keyword>
<accession>A0A3L9ZRN0</accession>
<dbReference type="EMBL" id="REFH01000010">
    <property type="protein sequence ID" value="RMA74954.1"/>
    <property type="molecule type" value="Genomic_DNA"/>
</dbReference>
<keyword evidence="1" id="KW-0472">Membrane</keyword>
<proteinExistence type="predicted"/>
<feature type="transmembrane region" description="Helical" evidence="1">
    <location>
        <begin position="21"/>
        <end position="41"/>
    </location>
</feature>
<feature type="transmembrane region" description="Helical" evidence="1">
    <location>
        <begin position="47"/>
        <end position="63"/>
    </location>
</feature>
<evidence type="ECO:0008006" key="4">
    <source>
        <dbReference type="Google" id="ProtNLM"/>
    </source>
</evidence>
<keyword evidence="1" id="KW-1133">Transmembrane helix</keyword>
<evidence type="ECO:0000313" key="3">
    <source>
        <dbReference type="Proteomes" id="UP000280368"/>
    </source>
</evidence>
<reference evidence="2 3" key="1">
    <citation type="submission" date="2018-10" db="EMBL/GenBank/DDBJ databases">
        <title>Genomic Encyclopedia of Archaeal and Bacterial Type Strains, Phase II (KMG-II): from individual species to whole genera.</title>
        <authorList>
            <person name="Goeker M."/>
        </authorList>
    </citation>
    <scope>NUCLEOTIDE SEQUENCE [LARGE SCALE GENOMIC DNA]</scope>
    <source>
        <strain evidence="2 3">DSM 19727</strain>
    </source>
</reference>
<protein>
    <recommendedName>
        <fullName evidence="4">FUSC family protein</fullName>
    </recommendedName>
</protein>
<keyword evidence="1" id="KW-0812">Transmembrane</keyword>
<dbReference type="Proteomes" id="UP000280368">
    <property type="component" value="Unassembled WGS sequence"/>
</dbReference>
<evidence type="ECO:0000256" key="1">
    <source>
        <dbReference type="SAM" id="Phobius"/>
    </source>
</evidence>
<gene>
    <name evidence="2" type="ORF">BC961_2294</name>
</gene>
<name>A0A3L9ZRN0_9FLAO</name>
<dbReference type="RefSeq" id="WP_121925904.1">
    <property type="nucleotide sequence ID" value="NZ_CBCSGA010000004.1"/>
</dbReference>
<dbReference type="AlphaFoldDB" id="A0A3L9ZRN0"/>
<organism evidence="2 3">
    <name type="scientific">Flavobacterium weaverense</name>
    <dbReference type="NCBI Taxonomy" id="271156"/>
    <lineage>
        <taxon>Bacteria</taxon>
        <taxon>Pseudomonadati</taxon>
        <taxon>Bacteroidota</taxon>
        <taxon>Flavobacteriia</taxon>
        <taxon>Flavobacteriales</taxon>
        <taxon>Flavobacteriaceae</taxon>
        <taxon>Flavobacterium</taxon>
    </lineage>
</organism>
<sequence>MNDNRLSKNHNEDLINEKKDVHPSTIFNAVLIGLLVGISIYSTVKNGLGFFTFFPLFFVYLLIRRRKIVKK</sequence>